<organism evidence="2 3">
    <name type="scientific">Curtobacterium pusillum</name>
    <dbReference type="NCBI Taxonomy" id="69373"/>
    <lineage>
        <taxon>Bacteria</taxon>
        <taxon>Bacillati</taxon>
        <taxon>Actinomycetota</taxon>
        <taxon>Actinomycetes</taxon>
        <taxon>Micrococcales</taxon>
        <taxon>Microbacteriaceae</taxon>
        <taxon>Curtobacterium</taxon>
    </lineage>
</organism>
<dbReference type="RefSeq" id="WP_182515098.1">
    <property type="nucleotide sequence ID" value="NZ_JACGXP010000001.1"/>
</dbReference>
<accession>A0AAW3T4A6</accession>
<evidence type="ECO:0000259" key="1">
    <source>
        <dbReference type="Pfam" id="PF13977"/>
    </source>
</evidence>
<dbReference type="EMBL" id="JACGXP010000001">
    <property type="protein sequence ID" value="MBA8989363.1"/>
    <property type="molecule type" value="Genomic_DNA"/>
</dbReference>
<gene>
    <name evidence="2" type="ORF">FHW23_000595</name>
</gene>
<feature type="domain" description="BetI-type transcriptional repressor C-terminal" evidence="1">
    <location>
        <begin position="79"/>
        <end position="181"/>
    </location>
</feature>
<reference evidence="2 3" key="1">
    <citation type="submission" date="2020-07" db="EMBL/GenBank/DDBJ databases">
        <title>Above-ground endophytic microbial communities from plants in different locations in the United States.</title>
        <authorList>
            <person name="Frank C."/>
        </authorList>
    </citation>
    <scope>NUCLEOTIDE SEQUENCE [LARGE SCALE GENOMIC DNA]</scope>
    <source>
        <strain evidence="2 3">WPL5_2</strain>
    </source>
</reference>
<dbReference type="Gene3D" id="1.10.357.10">
    <property type="entry name" value="Tetracycline Repressor, domain 2"/>
    <property type="match status" value="1"/>
</dbReference>
<comment type="caution">
    <text evidence="2">The sequence shown here is derived from an EMBL/GenBank/DDBJ whole genome shotgun (WGS) entry which is preliminary data.</text>
</comment>
<dbReference type="InterPro" id="IPR036271">
    <property type="entry name" value="Tet_transcr_reg_TetR-rel_C_sf"/>
</dbReference>
<dbReference type="AlphaFoldDB" id="A0AAW3T4A6"/>
<dbReference type="Proteomes" id="UP000590225">
    <property type="component" value="Unassembled WGS sequence"/>
</dbReference>
<proteinExistence type="predicted"/>
<name>A0AAW3T4A6_9MICO</name>
<dbReference type="InterPro" id="IPR039538">
    <property type="entry name" value="BetI_C"/>
</dbReference>
<protein>
    <recommendedName>
        <fullName evidence="1">BetI-type transcriptional repressor C-terminal domain-containing protein</fullName>
    </recommendedName>
</protein>
<evidence type="ECO:0000313" key="3">
    <source>
        <dbReference type="Proteomes" id="UP000590225"/>
    </source>
</evidence>
<dbReference type="Pfam" id="PF13977">
    <property type="entry name" value="TetR_C_6"/>
    <property type="match status" value="1"/>
</dbReference>
<sequence length="196" mass="21326">MPESDADLRARIVTGAIEAYRAADFHTVGPAEVAAHAEVAEAEVRRVYPLWDILVVAVMDRWNNGSRRALWVVAERSGAVAYLRARLEAGMDDPALVRLRVALLSAASTPEHPAAGWFRSQYTRSFEDVTLALVRDVVAGREPRGASPRHAAEQLVALYEGLQLQSLLREDAEPLAGFDRAVARMRAGWAAAGATV</sequence>
<evidence type="ECO:0000313" key="2">
    <source>
        <dbReference type="EMBL" id="MBA8989363.1"/>
    </source>
</evidence>
<dbReference type="SUPFAM" id="SSF48498">
    <property type="entry name" value="Tetracyclin repressor-like, C-terminal domain"/>
    <property type="match status" value="1"/>
</dbReference>